<dbReference type="Gene3D" id="3.40.720.10">
    <property type="entry name" value="Alkaline Phosphatase, subunit A"/>
    <property type="match status" value="1"/>
</dbReference>
<dbReference type="Proteomes" id="UP000273675">
    <property type="component" value="Unassembled WGS sequence"/>
</dbReference>
<gene>
    <name evidence="2" type="ORF">C7435_1277</name>
</gene>
<accession>A0A495DCR2</accession>
<name>A0A495DCR2_9PROT</name>
<evidence type="ECO:0000313" key="2">
    <source>
        <dbReference type="EMBL" id="RKR00079.1"/>
    </source>
</evidence>
<dbReference type="GO" id="GO:0016787">
    <property type="term" value="F:hydrolase activity"/>
    <property type="evidence" value="ECO:0007669"/>
    <property type="project" value="UniProtKB-ARBA"/>
</dbReference>
<dbReference type="Pfam" id="PF01663">
    <property type="entry name" value="Phosphodiest"/>
    <property type="match status" value="1"/>
</dbReference>
<organism evidence="2 3">
    <name type="scientific">Maricaulis maris</name>
    <dbReference type="NCBI Taxonomy" id="74318"/>
    <lineage>
        <taxon>Bacteria</taxon>
        <taxon>Pseudomonadati</taxon>
        <taxon>Pseudomonadota</taxon>
        <taxon>Alphaproteobacteria</taxon>
        <taxon>Maricaulales</taxon>
        <taxon>Maricaulaceae</taxon>
        <taxon>Maricaulis</taxon>
    </lineage>
</organism>
<feature type="signal peptide" evidence="1">
    <location>
        <begin position="1"/>
        <end position="25"/>
    </location>
</feature>
<dbReference type="Gene3D" id="3.30.1360.180">
    <property type="match status" value="1"/>
</dbReference>
<evidence type="ECO:0000256" key="1">
    <source>
        <dbReference type="SAM" id="SignalP"/>
    </source>
</evidence>
<dbReference type="CDD" id="cd16018">
    <property type="entry name" value="Enpp"/>
    <property type="match status" value="1"/>
</dbReference>
<sequence length="433" mass="47544">MLARLFTLSALASLVAACSHLPTLSGEPDTPLADMAGDPPVVIMIGLDGLRFDAIDRHEAPNLRALAARGTRPERMISAMPTKTFVNFYSLATGLYPEHHGMVSNSPWDRRLDETFSNSGGSPRDPRWWGGEPIWITAEQQGLRSHIMFWLGSEVEIQETRPTVWHPYEHGRPYEDRVAEVLEWFDAPLAEQPRFAAVYFDHVDTIEHRFGVETEAEADAVAHVDALVGDLVAGLEARGVMDRATIIIVSDHGMVNVSTERTIAVDAHADLDGLFIEEFAGDYGAGLEPFLMGYGDEAAVDRVYAELQGADPHMRAYRRQDMPAHWHFDHPDRGPDLFILADPGWLLTTSETDLSNPYLASLAATHGYDNHADTMGATFIGAGPIFPEGSRPAAFENINVYGLIACALDLEPARTDGSAEEVERITGGRCPAE</sequence>
<dbReference type="AlphaFoldDB" id="A0A495DCR2"/>
<protein>
    <submittedName>
        <fullName evidence="2">Alkaline phosphatase D</fullName>
    </submittedName>
</protein>
<dbReference type="InterPro" id="IPR017850">
    <property type="entry name" value="Alkaline_phosphatase_core_sf"/>
</dbReference>
<dbReference type="PANTHER" id="PTHR10151:SF120">
    <property type="entry name" value="BIS(5'-ADENOSYL)-TRIPHOSPHATASE"/>
    <property type="match status" value="1"/>
</dbReference>
<dbReference type="PROSITE" id="PS51257">
    <property type="entry name" value="PROKAR_LIPOPROTEIN"/>
    <property type="match status" value="1"/>
</dbReference>
<reference evidence="2 3" key="1">
    <citation type="submission" date="2018-10" db="EMBL/GenBank/DDBJ databases">
        <title>Genomic Encyclopedia of Type Strains, Phase IV (KMG-IV): sequencing the most valuable type-strain genomes for metagenomic binning, comparative biology and taxonomic classification.</title>
        <authorList>
            <person name="Goeker M."/>
        </authorList>
    </citation>
    <scope>NUCLEOTIDE SEQUENCE [LARGE SCALE GENOMIC DNA]</scope>
    <source>
        <strain evidence="2 3">DSM 4734</strain>
    </source>
</reference>
<dbReference type="PANTHER" id="PTHR10151">
    <property type="entry name" value="ECTONUCLEOTIDE PYROPHOSPHATASE/PHOSPHODIESTERASE"/>
    <property type="match status" value="1"/>
</dbReference>
<evidence type="ECO:0000313" key="3">
    <source>
        <dbReference type="Proteomes" id="UP000273675"/>
    </source>
</evidence>
<feature type="chain" id="PRO_5019845356" evidence="1">
    <location>
        <begin position="26"/>
        <end position="433"/>
    </location>
</feature>
<proteinExistence type="predicted"/>
<dbReference type="InterPro" id="IPR002591">
    <property type="entry name" value="Phosphodiest/P_Trfase"/>
</dbReference>
<dbReference type="EMBL" id="RBIM01000003">
    <property type="protein sequence ID" value="RKR00079.1"/>
    <property type="molecule type" value="Genomic_DNA"/>
</dbReference>
<dbReference type="OrthoDB" id="9771966at2"/>
<comment type="caution">
    <text evidence="2">The sequence shown here is derived from an EMBL/GenBank/DDBJ whole genome shotgun (WGS) entry which is preliminary data.</text>
</comment>
<keyword evidence="1" id="KW-0732">Signal</keyword>
<dbReference type="RefSeq" id="WP_121210472.1">
    <property type="nucleotide sequence ID" value="NZ_RBIM01000003.1"/>
</dbReference>
<dbReference type="SUPFAM" id="SSF53649">
    <property type="entry name" value="Alkaline phosphatase-like"/>
    <property type="match status" value="1"/>
</dbReference>